<keyword evidence="4" id="KW-0560">Oxidoreductase</keyword>
<accession>A0ABR0CGU6</accession>
<dbReference type="PANTHER" id="PTHR42801:SF7">
    <property type="entry name" value="SLL1159 PROTEIN"/>
    <property type="match status" value="1"/>
</dbReference>
<keyword evidence="13" id="KW-1185">Reference proteome</keyword>
<dbReference type="InterPro" id="IPR050924">
    <property type="entry name" value="Peroxiredoxin_BCP/PrxQ"/>
</dbReference>
<dbReference type="InterPro" id="IPR001223">
    <property type="entry name" value="Glyco_hydro18_cat"/>
</dbReference>
<evidence type="ECO:0000256" key="8">
    <source>
        <dbReference type="ARBA" id="ARBA00038489"/>
    </source>
</evidence>
<dbReference type="InterPro" id="IPR013766">
    <property type="entry name" value="Thioredoxin_domain"/>
</dbReference>
<evidence type="ECO:0000256" key="9">
    <source>
        <dbReference type="ARBA" id="ARBA00049091"/>
    </source>
</evidence>
<gene>
    <name evidence="12" type="ORF">Purlil1_449</name>
</gene>
<dbReference type="EC" id="1.11.1.24" evidence="1"/>
<comment type="catalytic activity">
    <reaction evidence="9">
        <text>a hydroperoxide + [thioredoxin]-dithiol = an alcohol + [thioredoxin]-disulfide + H2O</text>
        <dbReference type="Rhea" id="RHEA:62620"/>
        <dbReference type="Rhea" id="RHEA-COMP:10698"/>
        <dbReference type="Rhea" id="RHEA-COMP:10700"/>
        <dbReference type="ChEBI" id="CHEBI:15377"/>
        <dbReference type="ChEBI" id="CHEBI:29950"/>
        <dbReference type="ChEBI" id="CHEBI:30879"/>
        <dbReference type="ChEBI" id="CHEBI:35924"/>
        <dbReference type="ChEBI" id="CHEBI:50058"/>
        <dbReference type="EC" id="1.11.1.24"/>
    </reaction>
</comment>
<evidence type="ECO:0000259" key="11">
    <source>
        <dbReference type="PROSITE" id="PS51910"/>
    </source>
</evidence>
<proteinExistence type="inferred from homology"/>
<dbReference type="EMBL" id="JAWRVI010000001">
    <property type="protein sequence ID" value="KAK4095653.1"/>
    <property type="molecule type" value="Genomic_DNA"/>
</dbReference>
<comment type="caution">
    <text evidence="12">The sequence shown here is derived from an EMBL/GenBank/DDBJ whole genome shotgun (WGS) entry which is preliminary data.</text>
</comment>
<sequence length="782" mass="86935">MRRTAWRKSCNTLYTSNDVDVFNLLLGGRRVLAELREAGLFTSTVNDQIFIHATWLTWESQTADLINWLTVLLEPLNSLVTAFNMASTLASQLRGVTQHLDTIPSDIRDAILDAKRDIETSFDPQTAIQVGSRLPEFELPDASGKLVSSSSLLAKGPILITFYRGEWCPFCNLALRAFQQRLDDITCKGVMFVAISPQLPDTSLTTAEKNELSFPVLSDAGNGLARRLGIVWKQPDTLRPVFEMLGGGLEAKNGDNSLEVPVPTTLLVDRTGTVRNVHTEPDYFQRLDPEVALNWIEAFGCDLPHRLVPLAFVLLRNVKVPGICLTWESRPRRKTRMVANTFAFGPSAGFSVSAAAHTLQLATHTTSAVGIVYGHEREAGIQPWVSQCPARAMVRARQSYNLKASGAPVCLVVQQVHRRKQRLTKMLWSTLFTSVLAGLASALPAPEVPTTSSTWNPRLILYFQTTHDRNGRPISMLPLVKEKGIAMSDLYICSFHVNAGGVIHLNDYPPSDPRFLTLWNETMIMKEAGVRIMGMVGGAASGSFTKETLDGDTATFEHYYGQLRDVIRQFELQGMDLDIEQHMSQEGAYRLIERLHKDFGDDFVITMAPVADSLIGPDYFGDLNYTAIESGLGREIDWYNAQFYSGFGDMSTPDDYLRIIDYGWKPHKVVIGQLTSPANGSPYLPYDQLNATIVTLRDKLHHRIGGIFGWEYFNSLPGGEAKPWEWAQVMTQILRPGMVPKMPISRTLAAKLDKAYEESTAHLARIASAASKTVNYLAMVDS</sequence>
<evidence type="ECO:0000256" key="1">
    <source>
        <dbReference type="ARBA" id="ARBA00013017"/>
    </source>
</evidence>
<keyword evidence="5" id="KW-1015">Disulfide bond</keyword>
<dbReference type="InterPro" id="IPR017853">
    <property type="entry name" value="GH"/>
</dbReference>
<reference evidence="12 13" key="1">
    <citation type="journal article" date="2024" name="Microbiol. Resour. Announc.">
        <title>Genome annotations for the ascomycete fungi Trichoderma harzianum, Trichoderma aggressivum, and Purpureocillium lilacinum.</title>
        <authorList>
            <person name="Beijen E.P.W."/>
            <person name="Ohm R.A."/>
        </authorList>
    </citation>
    <scope>NUCLEOTIDE SEQUENCE [LARGE SCALE GENOMIC DNA]</scope>
    <source>
        <strain evidence="12 13">CBS 150709</strain>
    </source>
</reference>
<dbReference type="InterPro" id="IPR000866">
    <property type="entry name" value="AhpC/TSA"/>
</dbReference>
<dbReference type="Pfam" id="PF00578">
    <property type="entry name" value="AhpC-TSA"/>
    <property type="match status" value="1"/>
</dbReference>
<keyword evidence="3" id="KW-0049">Antioxidant</keyword>
<dbReference type="PANTHER" id="PTHR42801">
    <property type="entry name" value="THIOREDOXIN-DEPENDENT PEROXIDE REDUCTASE"/>
    <property type="match status" value="1"/>
</dbReference>
<evidence type="ECO:0000256" key="7">
    <source>
        <dbReference type="ARBA" id="ARBA00032824"/>
    </source>
</evidence>
<evidence type="ECO:0000313" key="13">
    <source>
        <dbReference type="Proteomes" id="UP001287286"/>
    </source>
</evidence>
<feature type="domain" description="Thioredoxin" evidence="10">
    <location>
        <begin position="128"/>
        <end position="301"/>
    </location>
</feature>
<keyword evidence="2" id="KW-0575">Peroxidase</keyword>
<dbReference type="Proteomes" id="UP001287286">
    <property type="component" value="Unassembled WGS sequence"/>
</dbReference>
<evidence type="ECO:0000256" key="4">
    <source>
        <dbReference type="ARBA" id="ARBA00023002"/>
    </source>
</evidence>
<protein>
    <recommendedName>
        <fullName evidence="1">thioredoxin-dependent peroxiredoxin</fullName>
        <ecNumber evidence="1">1.11.1.24</ecNumber>
    </recommendedName>
    <alternativeName>
        <fullName evidence="7">Thioredoxin peroxidase</fullName>
    </alternativeName>
</protein>
<evidence type="ECO:0000259" key="10">
    <source>
        <dbReference type="PROSITE" id="PS51352"/>
    </source>
</evidence>
<dbReference type="InterPro" id="IPR036249">
    <property type="entry name" value="Thioredoxin-like_sf"/>
</dbReference>
<evidence type="ECO:0000256" key="6">
    <source>
        <dbReference type="ARBA" id="ARBA00023284"/>
    </source>
</evidence>
<evidence type="ECO:0000256" key="3">
    <source>
        <dbReference type="ARBA" id="ARBA00022862"/>
    </source>
</evidence>
<keyword evidence="6" id="KW-0676">Redox-active center</keyword>
<dbReference type="PROSITE" id="PS51352">
    <property type="entry name" value="THIOREDOXIN_2"/>
    <property type="match status" value="1"/>
</dbReference>
<dbReference type="SUPFAM" id="SSF52833">
    <property type="entry name" value="Thioredoxin-like"/>
    <property type="match status" value="1"/>
</dbReference>
<evidence type="ECO:0000313" key="12">
    <source>
        <dbReference type="EMBL" id="KAK4095653.1"/>
    </source>
</evidence>
<organism evidence="12 13">
    <name type="scientific">Purpureocillium lilacinum</name>
    <name type="common">Paecilomyces lilacinus</name>
    <dbReference type="NCBI Taxonomy" id="33203"/>
    <lineage>
        <taxon>Eukaryota</taxon>
        <taxon>Fungi</taxon>
        <taxon>Dikarya</taxon>
        <taxon>Ascomycota</taxon>
        <taxon>Pezizomycotina</taxon>
        <taxon>Sordariomycetes</taxon>
        <taxon>Hypocreomycetidae</taxon>
        <taxon>Hypocreales</taxon>
        <taxon>Ophiocordycipitaceae</taxon>
        <taxon>Purpureocillium</taxon>
    </lineage>
</organism>
<name>A0ABR0CGU6_PURLI</name>
<dbReference type="SUPFAM" id="SSF51445">
    <property type="entry name" value="(Trans)glycosidases"/>
    <property type="match status" value="1"/>
</dbReference>
<dbReference type="CDD" id="cd02970">
    <property type="entry name" value="PRX_like2"/>
    <property type="match status" value="1"/>
</dbReference>
<dbReference type="Gene3D" id="3.20.20.80">
    <property type="entry name" value="Glycosidases"/>
    <property type="match status" value="1"/>
</dbReference>
<dbReference type="Gene3D" id="3.40.30.10">
    <property type="entry name" value="Glutaredoxin"/>
    <property type="match status" value="1"/>
</dbReference>
<comment type="similarity">
    <text evidence="8">Belongs to the peroxiredoxin family. BCP/PrxQ subfamily.</text>
</comment>
<feature type="domain" description="GH18" evidence="11">
    <location>
        <begin position="457"/>
        <end position="737"/>
    </location>
</feature>
<dbReference type="PROSITE" id="PS51910">
    <property type="entry name" value="GH18_2"/>
    <property type="match status" value="1"/>
</dbReference>
<evidence type="ECO:0000256" key="2">
    <source>
        <dbReference type="ARBA" id="ARBA00022559"/>
    </source>
</evidence>
<evidence type="ECO:0000256" key="5">
    <source>
        <dbReference type="ARBA" id="ARBA00023157"/>
    </source>
</evidence>